<feature type="compositionally biased region" description="Pro residues" evidence="1">
    <location>
        <begin position="28"/>
        <end position="39"/>
    </location>
</feature>
<feature type="region of interest" description="Disordered" evidence="1">
    <location>
        <begin position="1"/>
        <end position="47"/>
    </location>
</feature>
<sequence length="167" mass="17789">MPESSQTRTPPPSVSNAEPFADGSQAAPPSPPPPPPLPPRLVSARPSQLPTLGTVGAAAVRAQAVYYSFHGTLMNPAILKGVLGLISEPVLRSAKIYGYELANWGQYKTLFDGNQGTVVTGRVLHGPAHRGGVQARILGNQRVQSSTLRDILYRRSGRKGGRGAHHW</sequence>
<evidence type="ECO:0000313" key="2">
    <source>
        <dbReference type="EMBL" id="KAK4123979.1"/>
    </source>
</evidence>
<comment type="caution">
    <text evidence="2">The sequence shown here is derived from an EMBL/GenBank/DDBJ whole genome shotgun (WGS) entry which is preliminary data.</text>
</comment>
<organism evidence="2 3">
    <name type="scientific">Parathielavia appendiculata</name>
    <dbReference type="NCBI Taxonomy" id="2587402"/>
    <lineage>
        <taxon>Eukaryota</taxon>
        <taxon>Fungi</taxon>
        <taxon>Dikarya</taxon>
        <taxon>Ascomycota</taxon>
        <taxon>Pezizomycotina</taxon>
        <taxon>Sordariomycetes</taxon>
        <taxon>Sordariomycetidae</taxon>
        <taxon>Sordariales</taxon>
        <taxon>Chaetomiaceae</taxon>
        <taxon>Parathielavia</taxon>
    </lineage>
</organism>
<evidence type="ECO:0000313" key="3">
    <source>
        <dbReference type="Proteomes" id="UP001302602"/>
    </source>
</evidence>
<dbReference type="EMBL" id="MU853228">
    <property type="protein sequence ID" value="KAK4123979.1"/>
    <property type="molecule type" value="Genomic_DNA"/>
</dbReference>
<reference evidence="2" key="1">
    <citation type="journal article" date="2023" name="Mol. Phylogenet. Evol.">
        <title>Genome-scale phylogeny and comparative genomics of the fungal order Sordariales.</title>
        <authorList>
            <person name="Hensen N."/>
            <person name="Bonometti L."/>
            <person name="Westerberg I."/>
            <person name="Brannstrom I.O."/>
            <person name="Guillou S."/>
            <person name="Cros-Aarteil S."/>
            <person name="Calhoun S."/>
            <person name="Haridas S."/>
            <person name="Kuo A."/>
            <person name="Mondo S."/>
            <person name="Pangilinan J."/>
            <person name="Riley R."/>
            <person name="LaButti K."/>
            <person name="Andreopoulos B."/>
            <person name="Lipzen A."/>
            <person name="Chen C."/>
            <person name="Yan M."/>
            <person name="Daum C."/>
            <person name="Ng V."/>
            <person name="Clum A."/>
            <person name="Steindorff A."/>
            <person name="Ohm R.A."/>
            <person name="Martin F."/>
            <person name="Silar P."/>
            <person name="Natvig D.O."/>
            <person name="Lalanne C."/>
            <person name="Gautier V."/>
            <person name="Ament-Velasquez S.L."/>
            <person name="Kruys A."/>
            <person name="Hutchinson M.I."/>
            <person name="Powell A.J."/>
            <person name="Barry K."/>
            <person name="Miller A.N."/>
            <person name="Grigoriev I.V."/>
            <person name="Debuchy R."/>
            <person name="Gladieux P."/>
            <person name="Hiltunen Thoren M."/>
            <person name="Johannesson H."/>
        </authorList>
    </citation>
    <scope>NUCLEOTIDE SEQUENCE</scope>
    <source>
        <strain evidence="2">CBS 731.68</strain>
    </source>
</reference>
<keyword evidence="3" id="KW-1185">Reference proteome</keyword>
<accession>A0AAN6U0E7</accession>
<dbReference type="Gene3D" id="3.10.490.10">
    <property type="entry name" value="Gamma-glutamyl cyclotransferase-like"/>
    <property type="match status" value="1"/>
</dbReference>
<name>A0AAN6U0E7_9PEZI</name>
<proteinExistence type="predicted"/>
<evidence type="ECO:0000256" key="1">
    <source>
        <dbReference type="SAM" id="MobiDB-lite"/>
    </source>
</evidence>
<gene>
    <name evidence="2" type="ORF">N657DRAFT_645595</name>
</gene>
<dbReference type="RefSeq" id="XP_062647750.1">
    <property type="nucleotide sequence ID" value="XM_062792972.1"/>
</dbReference>
<reference evidence="2" key="2">
    <citation type="submission" date="2023-05" db="EMBL/GenBank/DDBJ databases">
        <authorList>
            <consortium name="Lawrence Berkeley National Laboratory"/>
            <person name="Steindorff A."/>
            <person name="Hensen N."/>
            <person name="Bonometti L."/>
            <person name="Westerberg I."/>
            <person name="Brannstrom I.O."/>
            <person name="Guillou S."/>
            <person name="Cros-Aarteil S."/>
            <person name="Calhoun S."/>
            <person name="Haridas S."/>
            <person name="Kuo A."/>
            <person name="Mondo S."/>
            <person name="Pangilinan J."/>
            <person name="Riley R."/>
            <person name="Labutti K."/>
            <person name="Andreopoulos B."/>
            <person name="Lipzen A."/>
            <person name="Chen C."/>
            <person name="Yanf M."/>
            <person name="Daum C."/>
            <person name="Ng V."/>
            <person name="Clum A."/>
            <person name="Ohm R."/>
            <person name="Martin F."/>
            <person name="Silar P."/>
            <person name="Natvig D."/>
            <person name="Lalanne C."/>
            <person name="Gautier V."/>
            <person name="Ament-Velasquez S.L."/>
            <person name="Kruys A."/>
            <person name="Hutchinson M.I."/>
            <person name="Powell A.J."/>
            <person name="Barry K."/>
            <person name="Miller A.N."/>
            <person name="Grigoriev I.V."/>
            <person name="Debuchy R."/>
            <person name="Gladieux P."/>
            <person name="Thoren M.H."/>
            <person name="Johannesson H."/>
        </authorList>
    </citation>
    <scope>NUCLEOTIDE SEQUENCE</scope>
    <source>
        <strain evidence="2">CBS 731.68</strain>
    </source>
</reference>
<protein>
    <submittedName>
        <fullName evidence="2">Uncharacterized protein</fullName>
    </submittedName>
</protein>
<dbReference type="Proteomes" id="UP001302602">
    <property type="component" value="Unassembled WGS sequence"/>
</dbReference>
<dbReference type="GeneID" id="87829741"/>
<dbReference type="AlphaFoldDB" id="A0AAN6U0E7"/>